<keyword evidence="4" id="KW-0963">Cytoplasm</keyword>
<dbReference type="Gene3D" id="3.50.7.10">
    <property type="entry name" value="GroEL"/>
    <property type="match status" value="1"/>
</dbReference>
<keyword evidence="7 10" id="KW-0143">Chaperone</keyword>
<sequence length="536" mass="58718">TEKTKMTSVVPKIMDDGAQESKGELARLQSIVGAIAIGDLLKTTFGPKGMDKILQPIKEGPIDSTPIVTNDGATILKSISIDNPAAKILVDISKQQDNRCGDGTTGVVILASELLKQAERLLDQKIHPQVIIAGYRMALEEARKALSSNSFNNRENRSAFETDLLNIARTTLSSKLLTIEKDHFANLALKAILRLGDNMNLDYIQIIKKVGGSLQDSFLEEGFILEKKIGVGQPKVMRNCKILVANTPMDTDKIKIYGAKVTVDSMDTVQEIEQAEKKKMYNKVQKILKHGCNVFINRQLIYNYPDQLFKEAGIVAIEHADFEGVERLGAVLGADIVSTFDNPEKTVLGTCELMDTIMIGEDEFIRFSGCAKNQACTIVLRGASSHILDEAERSLHDALAVLFQTVSDGRVVYGGGCSEMLMSVSVDELSKRVEGKKSLAIEAFANALRQIPTILLDNGGYDSAEIVTKLRALHYKGSSTYGIDFKVAQPGDMKELGILESFESKLSQICSATEAAEMILRVDDIIRCAPRQRQGV</sequence>
<feature type="non-terminal residue" evidence="11">
    <location>
        <position position="1"/>
    </location>
</feature>
<dbReference type="EMBL" id="AAEE01000002">
    <property type="protein sequence ID" value="EAK90176.1"/>
    <property type="molecule type" value="Genomic_DNA"/>
</dbReference>
<organism evidence="11 12">
    <name type="scientific">Cryptosporidium parvum (strain Iowa II)</name>
    <dbReference type="NCBI Taxonomy" id="353152"/>
    <lineage>
        <taxon>Eukaryota</taxon>
        <taxon>Sar</taxon>
        <taxon>Alveolata</taxon>
        <taxon>Apicomplexa</taxon>
        <taxon>Conoidasida</taxon>
        <taxon>Coccidia</taxon>
        <taxon>Eucoccidiorida</taxon>
        <taxon>Eimeriorina</taxon>
        <taxon>Cryptosporidiidae</taxon>
        <taxon>Cryptosporidium</taxon>
    </lineage>
</organism>
<dbReference type="InterPro" id="IPR027410">
    <property type="entry name" value="TCP-1-like_intermed_sf"/>
</dbReference>
<dbReference type="NCBIfam" id="NF041083">
    <property type="entry name" value="thermosome_beta"/>
    <property type="match status" value="1"/>
</dbReference>
<dbReference type="PRINTS" id="PR00304">
    <property type="entry name" value="TCOMPLEXTCP1"/>
</dbReference>
<dbReference type="CDD" id="cd03336">
    <property type="entry name" value="TCP1_beta"/>
    <property type="match status" value="1"/>
</dbReference>
<evidence type="ECO:0000313" key="12">
    <source>
        <dbReference type="Proteomes" id="UP000006726"/>
    </source>
</evidence>
<dbReference type="InterPro" id="IPR027409">
    <property type="entry name" value="GroEL-like_apical_dom_sf"/>
</dbReference>
<comment type="subunit">
    <text evidence="3">Heterooligomeric complex of about 850 to 900 kDa that forms two stacked rings, 12 to 16 nm in diameter.</text>
</comment>
<evidence type="ECO:0000256" key="6">
    <source>
        <dbReference type="ARBA" id="ARBA00022840"/>
    </source>
</evidence>
<evidence type="ECO:0000256" key="1">
    <source>
        <dbReference type="ARBA" id="ARBA00004496"/>
    </source>
</evidence>
<dbReference type="AlphaFoldDB" id="Q5CWH3"/>
<evidence type="ECO:0000313" key="11">
    <source>
        <dbReference type="EMBL" id="EAK90176.1"/>
    </source>
</evidence>
<evidence type="ECO:0000256" key="7">
    <source>
        <dbReference type="ARBA" id="ARBA00023186"/>
    </source>
</evidence>
<dbReference type="PROSITE" id="PS00750">
    <property type="entry name" value="TCP1_1"/>
    <property type="match status" value="1"/>
</dbReference>
<dbReference type="Pfam" id="PF00118">
    <property type="entry name" value="Cpn60_TCP1"/>
    <property type="match status" value="1"/>
</dbReference>
<dbReference type="GO" id="GO:0140662">
    <property type="term" value="F:ATP-dependent protein folding chaperone"/>
    <property type="evidence" value="ECO:0007669"/>
    <property type="project" value="InterPro"/>
</dbReference>
<evidence type="ECO:0000256" key="8">
    <source>
        <dbReference type="ARBA" id="ARBA00024677"/>
    </source>
</evidence>
<dbReference type="InterPro" id="IPR017998">
    <property type="entry name" value="Chaperone_TCP-1"/>
</dbReference>
<keyword evidence="12" id="KW-1185">Reference proteome</keyword>
<dbReference type="FunFam" id="3.50.7.10:FF:000002">
    <property type="entry name" value="T-complex protein 1 subunit beta"/>
    <property type="match status" value="1"/>
</dbReference>
<dbReference type="SUPFAM" id="SSF54849">
    <property type="entry name" value="GroEL-intermediate domain like"/>
    <property type="match status" value="1"/>
</dbReference>
<proteinExistence type="inferred from homology"/>
<dbReference type="STRING" id="353152.Q5CWH3"/>
<evidence type="ECO:0000256" key="9">
    <source>
        <dbReference type="ARBA" id="ARBA00033237"/>
    </source>
</evidence>
<dbReference type="InterPro" id="IPR002423">
    <property type="entry name" value="Cpn60/GroEL/TCP-1"/>
</dbReference>
<dbReference type="OMA" id="CAEMVMS"/>
<comment type="function">
    <text evidence="8">Molecular chaperone; assists the folding of proteins upon ATP hydrolysis. Known to play a role, in vitro, in the folding of actin and tubulin.</text>
</comment>
<dbReference type="InterPro" id="IPR012716">
    <property type="entry name" value="Chap_CCT_beta"/>
</dbReference>
<evidence type="ECO:0000256" key="4">
    <source>
        <dbReference type="ARBA" id="ARBA00022490"/>
    </source>
</evidence>
<dbReference type="OrthoDB" id="10248520at2759"/>
<dbReference type="Proteomes" id="UP000006726">
    <property type="component" value="Chromosome 6"/>
</dbReference>
<protein>
    <recommendedName>
        <fullName evidence="9">CCT-beta</fullName>
    </recommendedName>
</protein>
<keyword evidence="6 10" id="KW-0067">ATP-binding</keyword>
<dbReference type="KEGG" id="cpv:cgd6_5080"/>
<dbReference type="PANTHER" id="PTHR11353">
    <property type="entry name" value="CHAPERONIN"/>
    <property type="match status" value="1"/>
</dbReference>
<dbReference type="InterPro" id="IPR053374">
    <property type="entry name" value="TCP-1_chaperonin"/>
</dbReference>
<reference evidence="11 12" key="1">
    <citation type="journal article" date="2004" name="Science">
        <title>Complete genome sequence of the apicomplexan, Cryptosporidium parvum.</title>
        <authorList>
            <person name="Abrahamsen M.S."/>
            <person name="Templeton T.J."/>
            <person name="Enomoto S."/>
            <person name="Abrahante J.E."/>
            <person name="Zhu G."/>
            <person name="Lancto C.A."/>
            <person name="Deng M."/>
            <person name="Liu C."/>
            <person name="Widmer G."/>
            <person name="Tzipori S."/>
            <person name="Buck G.A."/>
            <person name="Xu P."/>
            <person name="Bankier A.T."/>
            <person name="Dear P.H."/>
            <person name="Konfortov B.A."/>
            <person name="Spriggs H.F."/>
            <person name="Iyer L."/>
            <person name="Anantharaman V."/>
            <person name="Aravind L."/>
            <person name="Kapur V."/>
        </authorList>
    </citation>
    <scope>NUCLEOTIDE SEQUENCE [LARGE SCALE GENOMIC DNA]</scope>
    <source>
        <strain evidence="12">Iowa II</strain>
    </source>
</reference>
<dbReference type="GO" id="GO:0005524">
    <property type="term" value="F:ATP binding"/>
    <property type="evidence" value="ECO:0007669"/>
    <property type="project" value="UniProtKB-KW"/>
</dbReference>
<gene>
    <name evidence="11" type="ORF">cgd6_5080</name>
</gene>
<dbReference type="NCBIfam" id="TIGR02341">
    <property type="entry name" value="chap_CCT_beta"/>
    <property type="match status" value="1"/>
</dbReference>
<dbReference type="GO" id="GO:0051082">
    <property type="term" value="F:unfolded protein binding"/>
    <property type="evidence" value="ECO:0007669"/>
    <property type="project" value="InterPro"/>
</dbReference>
<accession>Q5CWH3</accession>
<dbReference type="PROSITE" id="PS00751">
    <property type="entry name" value="TCP1_2"/>
    <property type="match status" value="1"/>
</dbReference>
<evidence type="ECO:0000256" key="10">
    <source>
        <dbReference type="RuleBase" id="RU004187"/>
    </source>
</evidence>
<dbReference type="GeneID" id="3375921"/>
<dbReference type="FunCoup" id="Q5CWH3">
    <property type="interactions" value="570"/>
</dbReference>
<evidence type="ECO:0000256" key="3">
    <source>
        <dbReference type="ARBA" id="ARBA00011531"/>
    </source>
</evidence>
<dbReference type="GO" id="GO:0005832">
    <property type="term" value="C:chaperonin-containing T-complex"/>
    <property type="evidence" value="ECO:0007669"/>
    <property type="project" value="InterPro"/>
</dbReference>
<evidence type="ECO:0000256" key="2">
    <source>
        <dbReference type="ARBA" id="ARBA00008020"/>
    </source>
</evidence>
<evidence type="ECO:0000256" key="5">
    <source>
        <dbReference type="ARBA" id="ARBA00022741"/>
    </source>
</evidence>
<dbReference type="SUPFAM" id="SSF52029">
    <property type="entry name" value="GroEL apical domain-like"/>
    <property type="match status" value="1"/>
</dbReference>
<dbReference type="SUPFAM" id="SSF48592">
    <property type="entry name" value="GroEL equatorial domain-like"/>
    <property type="match status" value="1"/>
</dbReference>
<keyword evidence="5 10" id="KW-0547">Nucleotide-binding</keyword>
<dbReference type="FunFam" id="1.10.560.10:FF:000017">
    <property type="entry name" value="T-complex protein 1 subunit eta"/>
    <property type="match status" value="1"/>
</dbReference>
<dbReference type="InParanoid" id="Q5CWH3"/>
<dbReference type="RefSeq" id="XP_627831.1">
    <property type="nucleotide sequence ID" value="XM_627831.1"/>
</dbReference>
<dbReference type="Gene3D" id="3.30.260.10">
    <property type="entry name" value="TCP-1-like chaperonin intermediate domain"/>
    <property type="match status" value="1"/>
</dbReference>
<comment type="caution">
    <text evidence="11">The sequence shown here is derived from an EMBL/GenBank/DDBJ whole genome shotgun (WGS) entry which is preliminary data.</text>
</comment>
<name>Q5CWH3_CRYPI</name>
<dbReference type="GO" id="GO:0016887">
    <property type="term" value="F:ATP hydrolysis activity"/>
    <property type="evidence" value="ECO:0007669"/>
    <property type="project" value="InterPro"/>
</dbReference>
<comment type="similarity">
    <text evidence="2 10">Belongs to the TCP-1 chaperonin family.</text>
</comment>
<dbReference type="Gene3D" id="1.10.560.10">
    <property type="entry name" value="GroEL-like equatorial domain"/>
    <property type="match status" value="1"/>
</dbReference>
<dbReference type="InterPro" id="IPR027413">
    <property type="entry name" value="GROEL-like_equatorial_sf"/>
</dbReference>
<dbReference type="InterPro" id="IPR002194">
    <property type="entry name" value="Chaperonin_TCP-1_CS"/>
</dbReference>
<comment type="subcellular location">
    <subcellularLocation>
        <location evidence="1">Cytoplasm</location>
    </subcellularLocation>
</comment>